<dbReference type="InterPro" id="IPR029016">
    <property type="entry name" value="GAF-like_dom_sf"/>
</dbReference>
<accession>A0ABV7IM62</accession>
<gene>
    <name evidence="6" type="ORF">ACFOD9_05515</name>
</gene>
<evidence type="ECO:0000256" key="2">
    <source>
        <dbReference type="ARBA" id="ARBA00023125"/>
    </source>
</evidence>
<dbReference type="PANTHER" id="PTHR30136:SF35">
    <property type="entry name" value="HTH-TYPE TRANSCRIPTIONAL REGULATOR RV1719"/>
    <property type="match status" value="1"/>
</dbReference>
<dbReference type="Gene3D" id="3.30.450.40">
    <property type="match status" value="1"/>
</dbReference>
<dbReference type="SUPFAM" id="SSF55781">
    <property type="entry name" value="GAF domain-like"/>
    <property type="match status" value="1"/>
</dbReference>
<dbReference type="PANTHER" id="PTHR30136">
    <property type="entry name" value="HELIX-TURN-HELIX TRANSCRIPTIONAL REGULATOR, ICLR FAMILY"/>
    <property type="match status" value="1"/>
</dbReference>
<sequence length="292" mass="31851">MTRPALSALRALEIIDFLSQAPSHAYTLSELVRHTGTNVASLHAVLAVLMRRGYLVRHPVHKTYRLSPALAALGEAVAANDPILGHARNAARNLAERTGLEVTVTARAGEDAVCLARAAGATAPRTSMSVGQRLTLRPPLGTLYYAWSEPDEVEDWIARGDWSDAARARAALDLVRSRGFLVTVGSSLHDALAEQRDDHQPRARSNENLARLLKGLERAVYQPERIEPGESHAVDLISAPIFDHTRQATYAMNLTGFAQDLTGEDILRHARLLTEECDGVMRDSGVHGAPRR</sequence>
<organism evidence="6 7">
    <name type="scientific">Novosphingobium bradum</name>
    <dbReference type="NCBI Taxonomy" id="1737444"/>
    <lineage>
        <taxon>Bacteria</taxon>
        <taxon>Pseudomonadati</taxon>
        <taxon>Pseudomonadota</taxon>
        <taxon>Alphaproteobacteria</taxon>
        <taxon>Sphingomonadales</taxon>
        <taxon>Sphingomonadaceae</taxon>
        <taxon>Novosphingobium</taxon>
    </lineage>
</organism>
<keyword evidence="3" id="KW-0804">Transcription</keyword>
<dbReference type="InterPro" id="IPR050707">
    <property type="entry name" value="HTH_MetabolicPath_Reg"/>
</dbReference>
<feature type="domain" description="HTH iclR-type" evidence="4">
    <location>
        <begin position="5"/>
        <end position="68"/>
    </location>
</feature>
<dbReference type="Proteomes" id="UP001595604">
    <property type="component" value="Unassembled WGS sequence"/>
</dbReference>
<feature type="domain" description="IclR-ED" evidence="5">
    <location>
        <begin position="69"/>
        <end position="286"/>
    </location>
</feature>
<dbReference type="EMBL" id="JBHRTQ010000005">
    <property type="protein sequence ID" value="MFC3173705.1"/>
    <property type="molecule type" value="Genomic_DNA"/>
</dbReference>
<reference evidence="7" key="1">
    <citation type="journal article" date="2019" name="Int. J. Syst. Evol. Microbiol.">
        <title>The Global Catalogue of Microorganisms (GCM) 10K type strain sequencing project: providing services to taxonomists for standard genome sequencing and annotation.</title>
        <authorList>
            <consortium name="The Broad Institute Genomics Platform"/>
            <consortium name="The Broad Institute Genome Sequencing Center for Infectious Disease"/>
            <person name="Wu L."/>
            <person name="Ma J."/>
        </authorList>
    </citation>
    <scope>NUCLEOTIDE SEQUENCE [LARGE SCALE GENOMIC DNA]</scope>
    <source>
        <strain evidence="7">KCTC 42984</strain>
    </source>
</reference>
<proteinExistence type="predicted"/>
<dbReference type="Gene3D" id="1.10.10.10">
    <property type="entry name" value="Winged helix-like DNA-binding domain superfamily/Winged helix DNA-binding domain"/>
    <property type="match status" value="1"/>
</dbReference>
<keyword evidence="7" id="KW-1185">Reference proteome</keyword>
<evidence type="ECO:0000313" key="6">
    <source>
        <dbReference type="EMBL" id="MFC3173705.1"/>
    </source>
</evidence>
<keyword evidence="2" id="KW-0238">DNA-binding</keyword>
<dbReference type="InterPro" id="IPR036388">
    <property type="entry name" value="WH-like_DNA-bd_sf"/>
</dbReference>
<dbReference type="PROSITE" id="PS51077">
    <property type="entry name" value="HTH_ICLR"/>
    <property type="match status" value="1"/>
</dbReference>
<evidence type="ECO:0000259" key="5">
    <source>
        <dbReference type="PROSITE" id="PS51078"/>
    </source>
</evidence>
<evidence type="ECO:0000256" key="3">
    <source>
        <dbReference type="ARBA" id="ARBA00023163"/>
    </source>
</evidence>
<name>A0ABV7IM62_9SPHN</name>
<dbReference type="InterPro" id="IPR014757">
    <property type="entry name" value="Tscrpt_reg_IclR_C"/>
</dbReference>
<comment type="caution">
    <text evidence="6">The sequence shown here is derived from an EMBL/GenBank/DDBJ whole genome shotgun (WGS) entry which is preliminary data.</text>
</comment>
<dbReference type="InterPro" id="IPR036390">
    <property type="entry name" value="WH_DNA-bd_sf"/>
</dbReference>
<dbReference type="InterPro" id="IPR005471">
    <property type="entry name" value="Tscrpt_reg_IclR_N"/>
</dbReference>
<keyword evidence="1" id="KW-0805">Transcription regulation</keyword>
<dbReference type="RefSeq" id="WP_379509090.1">
    <property type="nucleotide sequence ID" value="NZ_JBHRTQ010000005.1"/>
</dbReference>
<dbReference type="PROSITE" id="PS51078">
    <property type="entry name" value="ICLR_ED"/>
    <property type="match status" value="1"/>
</dbReference>
<dbReference type="Pfam" id="PF09339">
    <property type="entry name" value="HTH_IclR"/>
    <property type="match status" value="1"/>
</dbReference>
<evidence type="ECO:0000259" key="4">
    <source>
        <dbReference type="PROSITE" id="PS51077"/>
    </source>
</evidence>
<evidence type="ECO:0000256" key="1">
    <source>
        <dbReference type="ARBA" id="ARBA00023015"/>
    </source>
</evidence>
<dbReference type="SUPFAM" id="SSF46785">
    <property type="entry name" value="Winged helix' DNA-binding domain"/>
    <property type="match status" value="1"/>
</dbReference>
<evidence type="ECO:0000313" key="7">
    <source>
        <dbReference type="Proteomes" id="UP001595604"/>
    </source>
</evidence>
<protein>
    <submittedName>
        <fullName evidence="6">IclR family transcriptional regulator</fullName>
    </submittedName>
</protein>